<accession>A0A0K1Q6A9</accession>
<evidence type="ECO:0000256" key="1">
    <source>
        <dbReference type="SAM" id="MobiDB-lite"/>
    </source>
</evidence>
<dbReference type="EMBL" id="CP012333">
    <property type="protein sequence ID" value="AKV01366.1"/>
    <property type="molecule type" value="Genomic_DNA"/>
</dbReference>
<evidence type="ECO:0000313" key="3">
    <source>
        <dbReference type="Proteomes" id="UP000064967"/>
    </source>
</evidence>
<reference evidence="2 3" key="1">
    <citation type="submission" date="2015-08" db="EMBL/GenBank/DDBJ databases">
        <authorList>
            <person name="Babu N.S."/>
            <person name="Beckwith C.J."/>
            <person name="Beseler K.G."/>
            <person name="Brison A."/>
            <person name="Carone J.V."/>
            <person name="Caskin T.P."/>
            <person name="Diamond M."/>
            <person name="Durham M.E."/>
            <person name="Foxe J.M."/>
            <person name="Go M."/>
            <person name="Henderson B.A."/>
            <person name="Jones I.B."/>
            <person name="McGettigan J.A."/>
            <person name="Micheletti S.J."/>
            <person name="Nasrallah M.E."/>
            <person name="Ortiz D."/>
            <person name="Piller C.R."/>
            <person name="Privatt S.R."/>
            <person name="Schneider S.L."/>
            <person name="Sharp S."/>
            <person name="Smith T.C."/>
            <person name="Stanton J.D."/>
            <person name="Ullery H.E."/>
            <person name="Wilson R.J."/>
            <person name="Serrano M.G."/>
            <person name="Buck G."/>
            <person name="Lee V."/>
            <person name="Wang Y."/>
            <person name="Carvalho R."/>
            <person name="Voegtly L."/>
            <person name="Shi R."/>
            <person name="Duckworth R."/>
            <person name="Johnson A."/>
            <person name="Loviza R."/>
            <person name="Walstead R."/>
            <person name="Shah Z."/>
            <person name="Kiflezghi M."/>
            <person name="Wade K."/>
            <person name="Ball S.L."/>
            <person name="Bradley K.W."/>
            <person name="Asai D.J."/>
            <person name="Bowman C.A."/>
            <person name="Russell D.A."/>
            <person name="Pope W.H."/>
            <person name="Jacobs-Sera D."/>
            <person name="Hendrix R.W."/>
            <person name="Hatfull G.F."/>
        </authorList>
    </citation>
    <scope>NUCLEOTIDE SEQUENCE [LARGE SCALE GENOMIC DNA]</scope>
    <source>
        <strain evidence="2 3">DSM 27648</strain>
    </source>
</reference>
<feature type="region of interest" description="Disordered" evidence="1">
    <location>
        <begin position="59"/>
        <end position="110"/>
    </location>
</feature>
<gene>
    <name evidence="2" type="ORF">AKJ09_08029</name>
</gene>
<name>A0A0K1Q6A9_9BACT</name>
<sequence length="324" mass="33237">MRDRASTKNGRRVIARPTKAAASGMGIADARGMFERKMNRLGVVFFMLVGAAAVEACANDESSEGGDSSAEEALRRHRDAGTPGQDAGTPPSDASTPPSDAGGPAQGAPALGAHTLLWQGEGTGFSPAVSTPLTTQATGSSFLVLKAGYASNSNAPTDNKSNTWVQRGNAVYYNGYGDAFNALAYVSLVGNGGSNHTVSVVKNGSAKGEITVPFIEIKNAGILKDVAQNYPANGPVITSGNVTTTGPATLIAVWFGDGGVKHMTAVPNNGFTVIDSLLDLPDSSAVQAAVASKNVTAAGTYNVSWTESPNQGAILWLFAFQSQP</sequence>
<protein>
    <submittedName>
        <fullName evidence="2">Uncharacterized protein</fullName>
    </submittedName>
</protein>
<proteinExistence type="predicted"/>
<dbReference type="KEGG" id="llu:AKJ09_08029"/>
<dbReference type="AlphaFoldDB" id="A0A0K1Q6A9"/>
<evidence type="ECO:0000313" key="2">
    <source>
        <dbReference type="EMBL" id="AKV01366.1"/>
    </source>
</evidence>
<feature type="region of interest" description="Disordered" evidence="1">
    <location>
        <begin position="1"/>
        <end position="22"/>
    </location>
</feature>
<dbReference type="Proteomes" id="UP000064967">
    <property type="component" value="Chromosome"/>
</dbReference>
<organism evidence="2 3">
    <name type="scientific">Labilithrix luteola</name>
    <dbReference type="NCBI Taxonomy" id="1391654"/>
    <lineage>
        <taxon>Bacteria</taxon>
        <taxon>Pseudomonadati</taxon>
        <taxon>Myxococcota</taxon>
        <taxon>Polyangia</taxon>
        <taxon>Polyangiales</taxon>
        <taxon>Labilitrichaceae</taxon>
        <taxon>Labilithrix</taxon>
    </lineage>
</organism>
<feature type="compositionally biased region" description="Low complexity" evidence="1">
    <location>
        <begin position="87"/>
        <end position="110"/>
    </location>
</feature>
<keyword evidence="3" id="KW-1185">Reference proteome</keyword>